<accession>A0A2R6XG99</accession>
<evidence type="ECO:0000313" key="1">
    <source>
        <dbReference type="EMBL" id="PTQ45136.1"/>
    </source>
</evidence>
<dbReference type="EMBL" id="KZ772688">
    <property type="protein sequence ID" value="PTQ45136.1"/>
    <property type="molecule type" value="Genomic_DNA"/>
</dbReference>
<dbReference type="Proteomes" id="UP000244005">
    <property type="component" value="Unassembled WGS sequence"/>
</dbReference>
<dbReference type="Gramene" id="Mp6g11370.1">
    <property type="protein sequence ID" value="Mp6g11370.1.cds1"/>
    <property type="gene ID" value="Mp6g11370"/>
</dbReference>
<reference evidence="2" key="1">
    <citation type="journal article" date="2017" name="Cell">
        <title>Insights into land plant evolution garnered from the Marchantia polymorpha genome.</title>
        <authorList>
            <person name="Bowman J.L."/>
            <person name="Kohchi T."/>
            <person name="Yamato K.T."/>
            <person name="Jenkins J."/>
            <person name="Shu S."/>
            <person name="Ishizaki K."/>
            <person name="Yamaoka S."/>
            <person name="Nishihama R."/>
            <person name="Nakamura Y."/>
            <person name="Berger F."/>
            <person name="Adam C."/>
            <person name="Aki S.S."/>
            <person name="Althoff F."/>
            <person name="Araki T."/>
            <person name="Arteaga-Vazquez M.A."/>
            <person name="Balasubrmanian S."/>
            <person name="Barry K."/>
            <person name="Bauer D."/>
            <person name="Boehm C.R."/>
            <person name="Briginshaw L."/>
            <person name="Caballero-Perez J."/>
            <person name="Catarino B."/>
            <person name="Chen F."/>
            <person name="Chiyoda S."/>
            <person name="Chovatia M."/>
            <person name="Davies K.M."/>
            <person name="Delmans M."/>
            <person name="Demura T."/>
            <person name="Dierschke T."/>
            <person name="Dolan L."/>
            <person name="Dorantes-Acosta A.E."/>
            <person name="Eklund D.M."/>
            <person name="Florent S.N."/>
            <person name="Flores-Sandoval E."/>
            <person name="Fujiyama A."/>
            <person name="Fukuzawa H."/>
            <person name="Galik B."/>
            <person name="Grimanelli D."/>
            <person name="Grimwood J."/>
            <person name="Grossniklaus U."/>
            <person name="Hamada T."/>
            <person name="Haseloff J."/>
            <person name="Hetherington A.J."/>
            <person name="Higo A."/>
            <person name="Hirakawa Y."/>
            <person name="Hundley H.N."/>
            <person name="Ikeda Y."/>
            <person name="Inoue K."/>
            <person name="Inoue S.I."/>
            <person name="Ishida S."/>
            <person name="Jia Q."/>
            <person name="Kakita M."/>
            <person name="Kanazawa T."/>
            <person name="Kawai Y."/>
            <person name="Kawashima T."/>
            <person name="Kennedy M."/>
            <person name="Kinose K."/>
            <person name="Kinoshita T."/>
            <person name="Kohara Y."/>
            <person name="Koide E."/>
            <person name="Komatsu K."/>
            <person name="Kopischke S."/>
            <person name="Kubo M."/>
            <person name="Kyozuka J."/>
            <person name="Lagercrantz U."/>
            <person name="Lin S.S."/>
            <person name="Lindquist E."/>
            <person name="Lipzen A.M."/>
            <person name="Lu C.W."/>
            <person name="De Luna E."/>
            <person name="Martienssen R.A."/>
            <person name="Minamino N."/>
            <person name="Mizutani M."/>
            <person name="Mizutani M."/>
            <person name="Mochizuki N."/>
            <person name="Monte I."/>
            <person name="Mosher R."/>
            <person name="Nagasaki H."/>
            <person name="Nakagami H."/>
            <person name="Naramoto S."/>
            <person name="Nishitani K."/>
            <person name="Ohtani M."/>
            <person name="Okamoto T."/>
            <person name="Okumura M."/>
            <person name="Phillips J."/>
            <person name="Pollak B."/>
            <person name="Reinders A."/>
            <person name="Rovekamp M."/>
            <person name="Sano R."/>
            <person name="Sawa S."/>
            <person name="Schmid M.W."/>
            <person name="Shirakawa M."/>
            <person name="Solano R."/>
            <person name="Spunde A."/>
            <person name="Suetsugu N."/>
            <person name="Sugano S."/>
            <person name="Sugiyama A."/>
            <person name="Sun R."/>
            <person name="Suzuki Y."/>
            <person name="Takenaka M."/>
            <person name="Takezawa D."/>
            <person name="Tomogane H."/>
            <person name="Tsuzuki M."/>
            <person name="Ueda T."/>
            <person name="Umeda M."/>
            <person name="Ward J.M."/>
            <person name="Watanabe Y."/>
            <person name="Yazaki K."/>
            <person name="Yokoyama R."/>
            <person name="Yoshitake Y."/>
            <person name="Yotsui I."/>
            <person name="Zachgo S."/>
            <person name="Schmutz J."/>
        </authorList>
    </citation>
    <scope>NUCLEOTIDE SEQUENCE [LARGE SCALE GENOMIC DNA]</scope>
    <source>
        <strain evidence="2">Tak-1</strain>
    </source>
</reference>
<evidence type="ECO:0000313" key="2">
    <source>
        <dbReference type="Proteomes" id="UP000244005"/>
    </source>
</evidence>
<organism evidence="1 2">
    <name type="scientific">Marchantia polymorpha</name>
    <name type="common">Common liverwort</name>
    <name type="synonym">Marchantia aquatica</name>
    <dbReference type="NCBI Taxonomy" id="3197"/>
    <lineage>
        <taxon>Eukaryota</taxon>
        <taxon>Viridiplantae</taxon>
        <taxon>Streptophyta</taxon>
        <taxon>Embryophyta</taxon>
        <taxon>Marchantiophyta</taxon>
        <taxon>Marchantiopsida</taxon>
        <taxon>Marchantiidae</taxon>
        <taxon>Marchantiales</taxon>
        <taxon>Marchantiaceae</taxon>
        <taxon>Marchantia</taxon>
    </lineage>
</organism>
<proteinExistence type="predicted"/>
<dbReference type="AlphaFoldDB" id="A0A2R6XG99"/>
<name>A0A2R6XG99_MARPO</name>
<sequence length="84" mass="9819">MSGQSVIQASGELRQLYQLHYRVNLRSLYGYRNEPVMCVERERDTHTDHVLVQTTIYQSAERQIVRATLDAPIHMQFGKRSLEV</sequence>
<protein>
    <submittedName>
        <fullName evidence="1">Uncharacterized protein</fullName>
    </submittedName>
</protein>
<keyword evidence="2" id="KW-1185">Reference proteome</keyword>
<gene>
    <name evidence="1" type="ORF">MARPO_0016s0176</name>
</gene>